<dbReference type="PANTHER" id="PTHR43245">
    <property type="entry name" value="BIFUNCTIONAL POLYMYXIN RESISTANCE PROTEIN ARNA"/>
    <property type="match status" value="1"/>
</dbReference>
<gene>
    <name evidence="2" type="ORF">A3C06_03320</name>
</gene>
<dbReference type="Proteomes" id="UP000177565">
    <property type="component" value="Unassembled WGS sequence"/>
</dbReference>
<dbReference type="InterPro" id="IPR036291">
    <property type="entry name" value="NAD(P)-bd_dom_sf"/>
</dbReference>
<name>A0A1G2MS74_9BACT</name>
<comment type="caution">
    <text evidence="2">The sequence shown here is derived from an EMBL/GenBank/DDBJ whole genome shotgun (WGS) entry which is preliminary data.</text>
</comment>
<evidence type="ECO:0000259" key="1">
    <source>
        <dbReference type="Pfam" id="PF01370"/>
    </source>
</evidence>
<dbReference type="InterPro" id="IPR001509">
    <property type="entry name" value="Epimerase_deHydtase"/>
</dbReference>
<dbReference type="Gene3D" id="3.40.50.720">
    <property type="entry name" value="NAD(P)-binding Rossmann-like Domain"/>
    <property type="match status" value="1"/>
</dbReference>
<dbReference type="InterPro" id="IPR050177">
    <property type="entry name" value="Lipid_A_modif_metabolic_enz"/>
</dbReference>
<sequence length="299" mass="32835">MKKAVVTGGAGFIGSHLVDALVVAGYEVHSIDARIVPKEYENKKAKYHEQDIRNLDAIIPIIDGATCVFHMAALPRVQYSIDFPIETNEVNVSGTVSILTAAVKGGVKRVIYSASSSAYGDQPTLPLTEDMFANPKSPYGLQKYIGELYCRVWGEVHKLQTVSLRYFNVYGPRLNTEGAYALVIAKFLKQRKEGKPMTITGDGTQTRDFTHVRDVVRANMLAAESPKVGTGEVMNIGAGRNFSVNKVAELIGGPIEHIPPRLEPHDTLADNSLAYKLLGWKPEVSFEDGIAELKKIYKL</sequence>
<dbReference type="EMBL" id="MHRQ01000032">
    <property type="protein sequence ID" value="OHA25852.1"/>
    <property type="molecule type" value="Genomic_DNA"/>
</dbReference>
<dbReference type="SUPFAM" id="SSF51735">
    <property type="entry name" value="NAD(P)-binding Rossmann-fold domains"/>
    <property type="match status" value="1"/>
</dbReference>
<protein>
    <recommendedName>
        <fullName evidence="1">NAD-dependent epimerase/dehydratase domain-containing protein</fullName>
    </recommendedName>
</protein>
<evidence type="ECO:0000313" key="2">
    <source>
        <dbReference type="EMBL" id="OHA25852.1"/>
    </source>
</evidence>
<proteinExistence type="predicted"/>
<dbReference type="STRING" id="1802312.A3C06_03320"/>
<dbReference type="Pfam" id="PF01370">
    <property type="entry name" value="Epimerase"/>
    <property type="match status" value="1"/>
</dbReference>
<reference evidence="2 3" key="1">
    <citation type="journal article" date="2016" name="Nat. Commun.">
        <title>Thousands of microbial genomes shed light on interconnected biogeochemical processes in an aquifer system.</title>
        <authorList>
            <person name="Anantharaman K."/>
            <person name="Brown C.T."/>
            <person name="Hug L.A."/>
            <person name="Sharon I."/>
            <person name="Castelle C.J."/>
            <person name="Probst A.J."/>
            <person name="Thomas B.C."/>
            <person name="Singh A."/>
            <person name="Wilkins M.J."/>
            <person name="Karaoz U."/>
            <person name="Brodie E.L."/>
            <person name="Williams K.H."/>
            <person name="Hubbard S.S."/>
            <person name="Banfield J.F."/>
        </authorList>
    </citation>
    <scope>NUCLEOTIDE SEQUENCE [LARGE SCALE GENOMIC DNA]</scope>
</reference>
<dbReference type="AlphaFoldDB" id="A0A1G2MS74"/>
<dbReference type="PANTHER" id="PTHR43245:SF13">
    <property type="entry name" value="UDP-D-APIOSE_UDP-D-XYLOSE SYNTHASE 2"/>
    <property type="match status" value="1"/>
</dbReference>
<dbReference type="Gene3D" id="3.90.25.10">
    <property type="entry name" value="UDP-galactose 4-epimerase, domain 1"/>
    <property type="match status" value="1"/>
</dbReference>
<feature type="domain" description="NAD-dependent epimerase/dehydratase" evidence="1">
    <location>
        <begin position="5"/>
        <end position="237"/>
    </location>
</feature>
<evidence type="ECO:0000313" key="3">
    <source>
        <dbReference type="Proteomes" id="UP000177565"/>
    </source>
</evidence>
<accession>A0A1G2MS74</accession>
<organism evidence="2 3">
    <name type="scientific">Candidatus Taylorbacteria bacterium RIFCSPHIGHO2_02_FULL_46_13</name>
    <dbReference type="NCBI Taxonomy" id="1802312"/>
    <lineage>
        <taxon>Bacteria</taxon>
        <taxon>Candidatus Tayloriibacteriota</taxon>
    </lineage>
</organism>